<dbReference type="Pfam" id="PF00512">
    <property type="entry name" value="HisKA"/>
    <property type="match status" value="1"/>
</dbReference>
<feature type="transmembrane region" description="Helical" evidence="8">
    <location>
        <begin position="290"/>
        <end position="309"/>
    </location>
</feature>
<dbReference type="Gene3D" id="1.10.287.130">
    <property type="match status" value="1"/>
</dbReference>
<dbReference type="FunFam" id="3.30.450.20:FF:000099">
    <property type="entry name" value="Sensory box sensor histidine kinase"/>
    <property type="match status" value="1"/>
</dbReference>
<dbReference type="InterPro" id="IPR036890">
    <property type="entry name" value="HATPase_C_sf"/>
</dbReference>
<evidence type="ECO:0000313" key="12">
    <source>
        <dbReference type="EMBL" id="NWF47481.1"/>
    </source>
</evidence>
<dbReference type="InterPro" id="IPR035965">
    <property type="entry name" value="PAS-like_dom_sf"/>
</dbReference>
<protein>
    <recommendedName>
        <fullName evidence="3">histidine kinase</fullName>
        <ecNumber evidence="3">2.7.13.3</ecNumber>
    </recommendedName>
</protein>
<dbReference type="GO" id="GO:0000155">
    <property type="term" value="F:phosphorelay sensor kinase activity"/>
    <property type="evidence" value="ECO:0007669"/>
    <property type="project" value="InterPro"/>
</dbReference>
<reference evidence="12 13" key="1">
    <citation type="submission" date="2019-09" db="EMBL/GenBank/DDBJ databases">
        <title>Hydrogenophaga aromatica sp. nov., isolated from a para-xylene-degrading enrichment culture.</title>
        <authorList>
            <person name="Tancsics A."/>
            <person name="Banerjee S."/>
        </authorList>
    </citation>
    <scope>NUCLEOTIDE SEQUENCE [LARGE SCALE GENOMIC DNA]</scope>
    <source>
        <strain evidence="12 13">D2P1</strain>
    </source>
</reference>
<comment type="catalytic activity">
    <reaction evidence="1">
        <text>ATP + protein L-histidine = ADP + protein N-phospho-L-histidine.</text>
        <dbReference type="EC" id="2.7.13.3"/>
    </reaction>
</comment>
<sequence>MPTFTGSQPPSAPPSPAGRTPAPPAETGPASERQLLHWLTASTIVLLLVGTIAFAWKERQRTLDEAGDVATRRVTRLVKDVEQSLAVARKAIEQAETRLRLRAPDGPPDAWLGEAAADRAALLSTLPLPFELHALDRDGHANDLVAFGSNPSPRAMPPIQHDVTSLPPDRWHVGLTQGPPHNRVIPLIWKAAPNGHGITAYGADIAFTPLLSRLEAERAPNGGGVALFRLEPDGGATVLARAPYVEDHLGQAVDPALAQLLARNRHGVFDTVGQLDGVARRVAFQQLNNGAEQLVIVYGIPTTTVLASWYGQLPYLLGACALLTLAMGYGSTRLSRSLRALSDSEQRFRLAAASGHVWDWNALTRVLDVPIAIWNRLGLKPPPPDRALQVFTDRLHPDDKGPMREALIRHLREHQPFAETFRLLDACGAYRWFETQGQASWNESGEATYMAGTAFEVTERRSLEEAQRQTLHRLDTVANASPALFWTSDQNMRCDWVNQRWLEFTGHRLEEELDDNWTGSLHPDDQARCQDTYDRAFESRQPFSTEFRLLRHDGSYRWMLDQGIPRHDADGHFLGYIGSCVDLTDLKAAEQTALHQRQLLEKIFDVLPDLFFLLDDEGTIIEHLASAESLLYAPPDQFVGKRVHEVMPPEFVTPFMKKAMETRSGQLVRHEYMLPLPDGPHHFEARLARLPGSEQLMAIVRDISDQKRLENERERLNHFVVLLFGLASRFINLPVPQMDAAIHEALGDMGRFVSADRAYLFDYDWAARTRSNSHEWCAEGIASGRAHLQNLPLDGDPDWVATHQRGDVIHVPDVDTMPEGALKAVLQAQGIRSLITLPLMGPDACLGYVGLDSVRLQHRYDDEEIALLKLFAQMLVNLKLRAGAEARIRELTGQLEQKVTERTGQLEASVKRLQAVNRELESFTYSASHDLRTPLRGIEGFSTLLLEEHGTQLDNQGREYLQRIQRATLHMSQLISDLLAYARLEQMTEQVEPVVLAELVQEVVLPFQDSLNERHGQLQVAVPDHLQVLADPNGLAMVLRNLVDNALKFTPADRAPEIRIEAHEQDGAVHLQVTDRGMGFDMKHHDRVFGMFQRLHRQDQIPGTGIGLAMAHKAVERMGGRIWAHSTPGQGTTFHLELPQG</sequence>
<dbReference type="SUPFAM" id="SSF55785">
    <property type="entry name" value="PYP-like sensor domain (PAS domain)"/>
    <property type="match status" value="3"/>
</dbReference>
<dbReference type="SMART" id="SM00387">
    <property type="entry name" value="HATPase_c"/>
    <property type="match status" value="1"/>
</dbReference>
<dbReference type="InterPro" id="IPR013656">
    <property type="entry name" value="PAS_4"/>
</dbReference>
<evidence type="ECO:0000256" key="4">
    <source>
        <dbReference type="ARBA" id="ARBA00022553"/>
    </source>
</evidence>
<dbReference type="NCBIfam" id="TIGR00229">
    <property type="entry name" value="sensory_box"/>
    <property type="match status" value="2"/>
</dbReference>
<keyword evidence="6" id="KW-0418">Kinase</keyword>
<feature type="domain" description="PAS" evidence="10">
    <location>
        <begin position="470"/>
        <end position="540"/>
    </location>
</feature>
<dbReference type="InterPro" id="IPR000700">
    <property type="entry name" value="PAS-assoc_C"/>
</dbReference>
<dbReference type="Pfam" id="PF02518">
    <property type="entry name" value="HATPase_c"/>
    <property type="match status" value="1"/>
</dbReference>
<gene>
    <name evidence="12" type="ORF">F3K02_19835</name>
</gene>
<evidence type="ECO:0000259" key="11">
    <source>
        <dbReference type="PROSITE" id="PS50113"/>
    </source>
</evidence>
<dbReference type="CDD" id="cd00082">
    <property type="entry name" value="HisKA"/>
    <property type="match status" value="1"/>
</dbReference>
<dbReference type="SMART" id="SM00388">
    <property type="entry name" value="HisKA"/>
    <property type="match status" value="1"/>
</dbReference>
<dbReference type="InterPro" id="IPR036097">
    <property type="entry name" value="HisK_dim/P_sf"/>
</dbReference>
<evidence type="ECO:0000256" key="7">
    <source>
        <dbReference type="SAM" id="MobiDB-lite"/>
    </source>
</evidence>
<dbReference type="Pfam" id="PF08448">
    <property type="entry name" value="PAS_4"/>
    <property type="match status" value="1"/>
</dbReference>
<feature type="domain" description="PAC" evidence="11">
    <location>
        <begin position="543"/>
        <end position="595"/>
    </location>
</feature>
<evidence type="ECO:0000256" key="2">
    <source>
        <dbReference type="ARBA" id="ARBA00004429"/>
    </source>
</evidence>
<dbReference type="Pfam" id="PF08447">
    <property type="entry name" value="PAS_3"/>
    <property type="match status" value="2"/>
</dbReference>
<dbReference type="Proteomes" id="UP000545507">
    <property type="component" value="Unassembled WGS sequence"/>
</dbReference>
<keyword evidence="4" id="KW-0597">Phosphoprotein</keyword>
<dbReference type="PROSITE" id="PS50112">
    <property type="entry name" value="PAS"/>
    <property type="match status" value="2"/>
</dbReference>
<keyword evidence="5" id="KW-0808">Transferase</keyword>
<dbReference type="SMART" id="SM00065">
    <property type="entry name" value="GAF"/>
    <property type="match status" value="1"/>
</dbReference>
<dbReference type="FunFam" id="3.30.565.10:FF:000006">
    <property type="entry name" value="Sensor histidine kinase WalK"/>
    <property type="match status" value="1"/>
</dbReference>
<dbReference type="Gene3D" id="3.30.450.20">
    <property type="entry name" value="PAS domain"/>
    <property type="match status" value="4"/>
</dbReference>
<proteinExistence type="predicted"/>
<dbReference type="EC" id="2.7.13.3" evidence="3"/>
<dbReference type="Gene3D" id="3.30.565.10">
    <property type="entry name" value="Histidine kinase-like ATPase, C-terminal domain"/>
    <property type="match status" value="1"/>
</dbReference>
<dbReference type="PANTHER" id="PTHR43304">
    <property type="entry name" value="PHYTOCHROME-LIKE PROTEIN CPH1"/>
    <property type="match status" value="1"/>
</dbReference>
<dbReference type="InterPro" id="IPR001610">
    <property type="entry name" value="PAC"/>
</dbReference>
<dbReference type="InterPro" id="IPR005467">
    <property type="entry name" value="His_kinase_dom"/>
</dbReference>
<dbReference type="SUPFAM" id="SSF47384">
    <property type="entry name" value="Homodimeric domain of signal transducing histidine kinase"/>
    <property type="match status" value="1"/>
</dbReference>
<evidence type="ECO:0000256" key="1">
    <source>
        <dbReference type="ARBA" id="ARBA00000085"/>
    </source>
</evidence>
<comment type="caution">
    <text evidence="12">The sequence shown here is derived from an EMBL/GenBank/DDBJ whole genome shotgun (WGS) entry which is preliminary data.</text>
</comment>
<keyword evidence="8" id="KW-0812">Transmembrane</keyword>
<dbReference type="InterPro" id="IPR003594">
    <property type="entry name" value="HATPase_dom"/>
</dbReference>
<dbReference type="PROSITE" id="PS50113">
    <property type="entry name" value="PAC"/>
    <property type="match status" value="2"/>
</dbReference>
<dbReference type="SMART" id="SM00086">
    <property type="entry name" value="PAC"/>
    <property type="match status" value="3"/>
</dbReference>
<dbReference type="InterPro" id="IPR000014">
    <property type="entry name" value="PAS"/>
</dbReference>
<dbReference type="Pfam" id="PF01590">
    <property type="entry name" value="GAF"/>
    <property type="match status" value="1"/>
</dbReference>
<dbReference type="AlphaFoldDB" id="A0A7Y8GZ10"/>
<organism evidence="12 13">
    <name type="scientific">Hydrogenophaga aromaticivorans</name>
    <dbReference type="NCBI Taxonomy" id="2610898"/>
    <lineage>
        <taxon>Bacteria</taxon>
        <taxon>Pseudomonadati</taxon>
        <taxon>Pseudomonadota</taxon>
        <taxon>Betaproteobacteria</taxon>
        <taxon>Burkholderiales</taxon>
        <taxon>Comamonadaceae</taxon>
        <taxon>Hydrogenophaga</taxon>
    </lineage>
</organism>
<comment type="subcellular location">
    <subcellularLocation>
        <location evidence="2">Cell inner membrane</location>
        <topology evidence="2">Multi-pass membrane protein</topology>
    </subcellularLocation>
</comment>
<evidence type="ECO:0000256" key="5">
    <source>
        <dbReference type="ARBA" id="ARBA00022679"/>
    </source>
</evidence>
<dbReference type="InterPro" id="IPR013655">
    <property type="entry name" value="PAS_fold_3"/>
</dbReference>
<dbReference type="InterPro" id="IPR004358">
    <property type="entry name" value="Sig_transdc_His_kin-like_C"/>
</dbReference>
<evidence type="ECO:0000256" key="6">
    <source>
        <dbReference type="ARBA" id="ARBA00022777"/>
    </source>
</evidence>
<evidence type="ECO:0000313" key="13">
    <source>
        <dbReference type="Proteomes" id="UP000545507"/>
    </source>
</evidence>
<feature type="compositionally biased region" description="Pro residues" evidence="7">
    <location>
        <begin position="10"/>
        <end position="26"/>
    </location>
</feature>
<dbReference type="EMBL" id="VYGV01000016">
    <property type="protein sequence ID" value="NWF47481.1"/>
    <property type="molecule type" value="Genomic_DNA"/>
</dbReference>
<evidence type="ECO:0000259" key="10">
    <source>
        <dbReference type="PROSITE" id="PS50112"/>
    </source>
</evidence>
<dbReference type="InterPro" id="IPR029016">
    <property type="entry name" value="GAF-like_dom_sf"/>
</dbReference>
<dbReference type="CDD" id="cd12915">
    <property type="entry name" value="PDC2_DGC_like"/>
    <property type="match status" value="1"/>
</dbReference>
<feature type="domain" description="PAC" evidence="11">
    <location>
        <begin position="417"/>
        <end position="469"/>
    </location>
</feature>
<name>A0A7Y8GZ10_9BURK</name>
<dbReference type="SUPFAM" id="SSF55781">
    <property type="entry name" value="GAF domain-like"/>
    <property type="match status" value="1"/>
</dbReference>
<dbReference type="SMART" id="SM00091">
    <property type="entry name" value="PAS"/>
    <property type="match status" value="2"/>
</dbReference>
<keyword evidence="8" id="KW-0472">Membrane</keyword>
<feature type="domain" description="Histidine kinase" evidence="9">
    <location>
        <begin position="926"/>
        <end position="1141"/>
    </location>
</feature>
<dbReference type="PRINTS" id="PR00344">
    <property type="entry name" value="BCTRLSENSOR"/>
</dbReference>
<dbReference type="PROSITE" id="PS50109">
    <property type="entry name" value="HIS_KIN"/>
    <property type="match status" value="1"/>
</dbReference>
<evidence type="ECO:0000259" key="9">
    <source>
        <dbReference type="PROSITE" id="PS50109"/>
    </source>
</evidence>
<dbReference type="Gene3D" id="3.30.450.40">
    <property type="match status" value="1"/>
</dbReference>
<evidence type="ECO:0000256" key="3">
    <source>
        <dbReference type="ARBA" id="ARBA00012438"/>
    </source>
</evidence>
<feature type="domain" description="PAS" evidence="10">
    <location>
        <begin position="596"/>
        <end position="650"/>
    </location>
</feature>
<keyword evidence="13" id="KW-1185">Reference proteome</keyword>
<dbReference type="InterPro" id="IPR052162">
    <property type="entry name" value="Sensor_kinase/Photoreceptor"/>
</dbReference>
<dbReference type="PANTHER" id="PTHR43304:SF1">
    <property type="entry name" value="PAC DOMAIN-CONTAINING PROTEIN"/>
    <property type="match status" value="1"/>
</dbReference>
<feature type="region of interest" description="Disordered" evidence="7">
    <location>
        <begin position="1"/>
        <end position="30"/>
    </location>
</feature>
<dbReference type="InterPro" id="IPR003661">
    <property type="entry name" value="HisK_dim/P_dom"/>
</dbReference>
<dbReference type="CDD" id="cd00130">
    <property type="entry name" value="PAS"/>
    <property type="match status" value="3"/>
</dbReference>
<keyword evidence="8" id="KW-1133">Transmembrane helix</keyword>
<dbReference type="RefSeq" id="WP_177137354.1">
    <property type="nucleotide sequence ID" value="NZ_VYGV01000016.1"/>
</dbReference>
<evidence type="ECO:0000256" key="8">
    <source>
        <dbReference type="SAM" id="Phobius"/>
    </source>
</evidence>
<dbReference type="SUPFAM" id="SSF55874">
    <property type="entry name" value="ATPase domain of HSP90 chaperone/DNA topoisomerase II/histidine kinase"/>
    <property type="match status" value="1"/>
</dbReference>
<dbReference type="InterPro" id="IPR003018">
    <property type="entry name" value="GAF"/>
</dbReference>
<feature type="transmembrane region" description="Helical" evidence="8">
    <location>
        <begin position="35"/>
        <end position="56"/>
    </location>
</feature>
<accession>A0A7Y8GZ10</accession>
<dbReference type="GO" id="GO:0005886">
    <property type="term" value="C:plasma membrane"/>
    <property type="evidence" value="ECO:0007669"/>
    <property type="project" value="UniProtKB-SubCell"/>
</dbReference>